<name>A0AAU7TCL3_9ACTN</name>
<dbReference type="PANTHER" id="PTHR43194">
    <property type="entry name" value="HYDROLASE ALPHA/BETA FOLD FAMILY"/>
    <property type="match status" value="1"/>
</dbReference>
<accession>A0AAU7TCL3</accession>
<organism evidence="2">
    <name type="scientific">Kribbella sp. HUAS MG21</name>
    <dbReference type="NCBI Taxonomy" id="3160966"/>
    <lineage>
        <taxon>Bacteria</taxon>
        <taxon>Bacillati</taxon>
        <taxon>Actinomycetota</taxon>
        <taxon>Actinomycetes</taxon>
        <taxon>Propionibacteriales</taxon>
        <taxon>Kribbellaceae</taxon>
        <taxon>Kribbella</taxon>
    </lineage>
</organism>
<sequence>MHPENQSASRTVNRDPAYDGYARAYDDLLGEYGVTVDVSCPELSSTGRVFVARTGTGEPVVFLHGTPATSAVWIPLAARLRGVRAYLVDRPGHGLSGAVDYADVPDLRAHAVAFVSELLDALGLERAVLAGNSLGGLWALWAGLDRPERVSAVVAIGAPPGLLTPRLPRIFGPLAVPWTAKLMQRLDPPSPRSTRRFFRLMGDPPAQLSDSMVDAFTEGLRLPNAEGGMSHMIQHFVAWPGRFADRHLWLAADELAELRPRVLFVWGRKDFLGDLTVARRTAAALPQAAVVEAGTGHLPWLQDPQGVADAVGSFLRP</sequence>
<dbReference type="InterPro" id="IPR000073">
    <property type="entry name" value="AB_hydrolase_1"/>
</dbReference>
<proteinExistence type="predicted"/>
<dbReference type="RefSeq" id="WP_350277089.1">
    <property type="nucleotide sequence ID" value="NZ_CP158165.1"/>
</dbReference>
<dbReference type="SUPFAM" id="SSF53474">
    <property type="entry name" value="alpha/beta-Hydrolases"/>
    <property type="match status" value="1"/>
</dbReference>
<dbReference type="InterPro" id="IPR029058">
    <property type="entry name" value="AB_hydrolase_fold"/>
</dbReference>
<dbReference type="AlphaFoldDB" id="A0AAU7TCL3"/>
<dbReference type="Gene3D" id="3.40.50.1820">
    <property type="entry name" value="alpha/beta hydrolase"/>
    <property type="match status" value="1"/>
</dbReference>
<dbReference type="GO" id="GO:0016787">
    <property type="term" value="F:hydrolase activity"/>
    <property type="evidence" value="ECO:0007669"/>
    <property type="project" value="UniProtKB-KW"/>
</dbReference>
<evidence type="ECO:0000313" key="2">
    <source>
        <dbReference type="EMBL" id="XBV24265.1"/>
    </source>
</evidence>
<dbReference type="Pfam" id="PF12697">
    <property type="entry name" value="Abhydrolase_6"/>
    <property type="match status" value="1"/>
</dbReference>
<reference evidence="2" key="1">
    <citation type="submission" date="2024-06" db="EMBL/GenBank/DDBJ databases">
        <title>Kribbella sp. strain HUAS MG21 genome sequences.</title>
        <authorList>
            <person name="Mo P."/>
        </authorList>
    </citation>
    <scope>NUCLEOTIDE SEQUENCE</scope>
    <source>
        <strain evidence="2">HUAS MG21</strain>
    </source>
</reference>
<keyword evidence="2" id="KW-0378">Hydrolase</keyword>
<dbReference type="EMBL" id="CP158165">
    <property type="protein sequence ID" value="XBV24265.1"/>
    <property type="molecule type" value="Genomic_DNA"/>
</dbReference>
<dbReference type="PANTHER" id="PTHR43194:SF2">
    <property type="entry name" value="PEROXISOMAL MEMBRANE PROTEIN LPX1"/>
    <property type="match status" value="1"/>
</dbReference>
<evidence type="ECO:0000259" key="1">
    <source>
        <dbReference type="Pfam" id="PF12697"/>
    </source>
</evidence>
<protein>
    <submittedName>
        <fullName evidence="2">Alpha/beta hydrolase</fullName>
    </submittedName>
</protein>
<feature type="domain" description="AB hydrolase-1" evidence="1">
    <location>
        <begin position="60"/>
        <end position="310"/>
    </location>
</feature>
<dbReference type="InterPro" id="IPR050228">
    <property type="entry name" value="Carboxylesterase_BioH"/>
</dbReference>
<gene>
    <name evidence="2" type="ORF">ABN611_37625</name>
</gene>